<organism evidence="7 8">
    <name type="scientific">Brevibacterium picturae</name>
    <dbReference type="NCBI Taxonomy" id="260553"/>
    <lineage>
        <taxon>Bacteria</taxon>
        <taxon>Bacillati</taxon>
        <taxon>Actinomycetota</taxon>
        <taxon>Actinomycetes</taxon>
        <taxon>Micrococcales</taxon>
        <taxon>Brevibacteriaceae</taxon>
        <taxon>Brevibacterium</taxon>
    </lineage>
</organism>
<dbReference type="Pfam" id="PF04464">
    <property type="entry name" value="Glyphos_transf"/>
    <property type="match status" value="1"/>
</dbReference>
<evidence type="ECO:0000256" key="2">
    <source>
        <dbReference type="ARBA" id="ARBA00010488"/>
    </source>
</evidence>
<evidence type="ECO:0008006" key="9">
    <source>
        <dbReference type="Google" id="ProtNLM"/>
    </source>
</evidence>
<name>A0ABP4LZI1_9MICO</name>
<accession>A0ABP4LZI1</accession>
<keyword evidence="8" id="KW-1185">Reference proteome</keyword>
<comment type="subcellular location">
    <subcellularLocation>
        <location evidence="1">Cell membrane</location>
        <topology evidence="1">Peripheral membrane protein</topology>
    </subcellularLocation>
</comment>
<reference evidence="8" key="1">
    <citation type="journal article" date="2019" name="Int. J. Syst. Evol. Microbiol.">
        <title>The Global Catalogue of Microorganisms (GCM) 10K type strain sequencing project: providing services to taxonomists for standard genome sequencing and annotation.</title>
        <authorList>
            <consortium name="The Broad Institute Genomics Platform"/>
            <consortium name="The Broad Institute Genome Sequencing Center for Infectious Disease"/>
            <person name="Wu L."/>
            <person name="Ma J."/>
        </authorList>
    </citation>
    <scope>NUCLEOTIDE SEQUENCE [LARGE SCALE GENOMIC DNA]</scope>
    <source>
        <strain evidence="8">JCM 13319</strain>
    </source>
</reference>
<dbReference type="Proteomes" id="UP001501791">
    <property type="component" value="Unassembled WGS sequence"/>
</dbReference>
<keyword evidence="3" id="KW-1003">Cell membrane</keyword>
<proteinExistence type="inferred from homology"/>
<keyword evidence="6" id="KW-0472">Membrane</keyword>
<sequence>MLFGSQEWFDAASTAKVLINNNNFPHFFRKHTDQFYIQTWHGTPLKRIGNHVPPKSLSLSYRQLMTRESEIYWNLLLAQSEWAAETLKDAFNYTGSVLATGYPRNDVLAQPDQLEASRRKIREQLGINPGQRVVLYAPTWRDNLKDPSGHYSSVDFLNVNSASKKLGQFSTILYRGHSNSLNAAPRRFAEAVIDVSSYPDINDLIAASDVLVTDYSSIMFDYVVTGRPIIFLCPDLDIYRDSVRGFYLDFEATAPGPVVETAEEAIEILRSDRTFSLDSTERYSNFVNRFASLDDGYSSKRVVDEVSRLFE</sequence>
<evidence type="ECO:0000313" key="7">
    <source>
        <dbReference type="EMBL" id="GAA1534035.1"/>
    </source>
</evidence>
<dbReference type="Gene3D" id="3.40.50.11820">
    <property type="match status" value="1"/>
</dbReference>
<dbReference type="InterPro" id="IPR007554">
    <property type="entry name" value="Glycerophosphate_synth"/>
</dbReference>
<evidence type="ECO:0000256" key="6">
    <source>
        <dbReference type="ARBA" id="ARBA00023136"/>
    </source>
</evidence>
<evidence type="ECO:0000256" key="1">
    <source>
        <dbReference type="ARBA" id="ARBA00004202"/>
    </source>
</evidence>
<evidence type="ECO:0000313" key="8">
    <source>
        <dbReference type="Proteomes" id="UP001501791"/>
    </source>
</evidence>
<comment type="similarity">
    <text evidence="2">Belongs to the CDP-glycerol glycerophosphotransferase family.</text>
</comment>
<evidence type="ECO:0000256" key="5">
    <source>
        <dbReference type="ARBA" id="ARBA00022944"/>
    </source>
</evidence>
<dbReference type="InterPro" id="IPR043148">
    <property type="entry name" value="TagF_C"/>
</dbReference>
<protein>
    <recommendedName>
        <fullName evidence="9">CDP-glycerol glycerophosphotransferase</fullName>
    </recommendedName>
</protein>
<evidence type="ECO:0000256" key="3">
    <source>
        <dbReference type="ARBA" id="ARBA00022475"/>
    </source>
</evidence>
<keyword evidence="5" id="KW-0777">Teichoic acid biosynthesis</keyword>
<dbReference type="InterPro" id="IPR051612">
    <property type="entry name" value="Teichoic_Acid_Biosynth"/>
</dbReference>
<evidence type="ECO:0000256" key="4">
    <source>
        <dbReference type="ARBA" id="ARBA00022679"/>
    </source>
</evidence>
<dbReference type="Gene3D" id="3.40.50.12580">
    <property type="match status" value="1"/>
</dbReference>
<gene>
    <name evidence="7" type="ORF">GCM10009691_06960</name>
</gene>
<dbReference type="PANTHER" id="PTHR37316:SF3">
    <property type="entry name" value="TEICHOIC ACID GLYCEROL-PHOSPHATE TRANSFERASE"/>
    <property type="match status" value="1"/>
</dbReference>
<dbReference type="PANTHER" id="PTHR37316">
    <property type="entry name" value="TEICHOIC ACID GLYCEROL-PHOSPHATE PRIMASE"/>
    <property type="match status" value="1"/>
</dbReference>
<keyword evidence="4" id="KW-0808">Transferase</keyword>
<comment type="caution">
    <text evidence="7">The sequence shown here is derived from an EMBL/GenBank/DDBJ whole genome shotgun (WGS) entry which is preliminary data.</text>
</comment>
<dbReference type="EMBL" id="BAAALY010000003">
    <property type="protein sequence ID" value="GAA1534035.1"/>
    <property type="molecule type" value="Genomic_DNA"/>
</dbReference>
<dbReference type="SUPFAM" id="SSF53756">
    <property type="entry name" value="UDP-Glycosyltransferase/glycogen phosphorylase"/>
    <property type="match status" value="1"/>
</dbReference>
<dbReference type="InterPro" id="IPR043149">
    <property type="entry name" value="TagF_N"/>
</dbReference>